<dbReference type="SMART" id="SM00287">
    <property type="entry name" value="SH3b"/>
    <property type="match status" value="5"/>
</dbReference>
<protein>
    <recommendedName>
        <fullName evidence="3">SH3b domain-containing protein</fullName>
    </recommendedName>
</protein>
<reference evidence="4 5" key="1">
    <citation type="submission" date="2016-09" db="EMBL/GenBank/DDBJ databases">
        <title>Draft genome sequence for the type strain of Vulcanibacillus modesticaldus BR, a strictly anaerobic, moderately thermophilic, and nitrate-reducing bacterium from deep sea-hydrothermal vents of the Mid-Atlantic Ridge.</title>
        <authorList>
            <person name="Abin C.A."/>
            <person name="Hollibaugh J.T."/>
        </authorList>
    </citation>
    <scope>NUCLEOTIDE SEQUENCE [LARGE SCALE GENOMIC DNA]</scope>
    <source>
        <strain evidence="4 5">BR</strain>
    </source>
</reference>
<dbReference type="SMART" id="SM00646">
    <property type="entry name" value="Ami_3"/>
    <property type="match status" value="1"/>
</dbReference>
<dbReference type="Pfam" id="PF01520">
    <property type="entry name" value="Amidase_3"/>
    <property type="match status" value="1"/>
</dbReference>
<dbReference type="Gene3D" id="3.40.630.40">
    <property type="entry name" value="Zn-dependent exopeptidases"/>
    <property type="match status" value="1"/>
</dbReference>
<feature type="domain" description="SH3b" evidence="3">
    <location>
        <begin position="135"/>
        <end position="197"/>
    </location>
</feature>
<dbReference type="InterPro" id="IPR017293">
    <property type="entry name" value="N-acetylmuramoyl-L-ala_amidase"/>
</dbReference>
<evidence type="ECO:0000256" key="2">
    <source>
        <dbReference type="ARBA" id="ARBA00023316"/>
    </source>
</evidence>
<keyword evidence="1" id="KW-0378">Hydrolase</keyword>
<dbReference type="GO" id="GO:0008745">
    <property type="term" value="F:N-acetylmuramoyl-L-alanine amidase activity"/>
    <property type="evidence" value="ECO:0007669"/>
    <property type="project" value="InterPro"/>
</dbReference>
<dbReference type="EMBL" id="MIJF01000046">
    <property type="protein sequence ID" value="OEF98937.1"/>
    <property type="molecule type" value="Genomic_DNA"/>
</dbReference>
<evidence type="ECO:0000313" key="5">
    <source>
        <dbReference type="Proteomes" id="UP000243739"/>
    </source>
</evidence>
<dbReference type="Pfam" id="PF08239">
    <property type="entry name" value="SH3_3"/>
    <property type="match status" value="5"/>
</dbReference>
<dbReference type="InterPro" id="IPR003646">
    <property type="entry name" value="SH3-like_bac-type"/>
</dbReference>
<dbReference type="GO" id="GO:0030288">
    <property type="term" value="C:outer membrane-bounded periplasmic space"/>
    <property type="evidence" value="ECO:0007669"/>
    <property type="project" value="TreeGrafter"/>
</dbReference>
<feature type="domain" description="SH3b" evidence="3">
    <location>
        <begin position="1"/>
        <end position="59"/>
    </location>
</feature>
<dbReference type="PROSITE" id="PS51781">
    <property type="entry name" value="SH3B"/>
    <property type="match status" value="5"/>
</dbReference>
<evidence type="ECO:0000256" key="1">
    <source>
        <dbReference type="ARBA" id="ARBA00022801"/>
    </source>
</evidence>
<accession>A0A1D2YTC0</accession>
<evidence type="ECO:0000259" key="3">
    <source>
        <dbReference type="PROSITE" id="PS51781"/>
    </source>
</evidence>
<sequence>MKVKVDELNVRSGPGLGYNVLTTIAKDQQYPVIEEKNKWIKLKINDQIGWVAGWLVDYVKSTKTIESKVQSLNVRSGPSTSFPILEQIYPGSKYPIVEEEGDWFKIQLNKNKTGWVAGWLIKIAETPSSEISTMSEFVTIKANTLNVRSGPSTEYSIIGKLKKGEQVEIIDIEQAWYKIKFNKQIGWIASEYASKNTLTVSSKNTIQDKENNKEQKIVVVSPEILNLRSGPGLNYEVVAKLLKNDFLVVDDSKGEWLHVAKATNPEVNGWVAKWLVIDSSQVISNRPTVTILNPGTNLREGPSTSYRVVSLGNVGDQFPILGTKGDWYQILLPNGDKAFVAGWIVSVKGMNQVISSGIKRLLKDKIIVVDAGHGGKDHGATGATFKSLEKDLNLAVAMRLQKKLEAAGAKVIMTRSKDKYLTLQERVNIAITNNADAFISIHHNTHENSAVNGTITYYYLKKNKELAKNIQRELLKRTGLKDLNVRFGNYHVLRENPKLAVLTELAFISNYYDELKVLSKSFQENAAEGIFQGILKYFNSNK</sequence>
<dbReference type="Proteomes" id="UP000243739">
    <property type="component" value="Unassembled WGS sequence"/>
</dbReference>
<dbReference type="Gene3D" id="2.30.30.40">
    <property type="entry name" value="SH3 Domains"/>
    <property type="match status" value="5"/>
</dbReference>
<dbReference type="InterPro" id="IPR050695">
    <property type="entry name" value="N-acetylmuramoyl_amidase_3"/>
</dbReference>
<comment type="caution">
    <text evidence="4">The sequence shown here is derived from an EMBL/GenBank/DDBJ whole genome shotgun (WGS) entry which is preliminary data.</text>
</comment>
<dbReference type="STRING" id="337097.BHF71_03120"/>
<keyword evidence="2" id="KW-0961">Cell wall biogenesis/degradation</keyword>
<dbReference type="GO" id="GO:0009253">
    <property type="term" value="P:peptidoglycan catabolic process"/>
    <property type="evidence" value="ECO:0007669"/>
    <property type="project" value="InterPro"/>
</dbReference>
<dbReference type="SUPFAM" id="SSF53187">
    <property type="entry name" value="Zn-dependent exopeptidases"/>
    <property type="match status" value="1"/>
</dbReference>
<proteinExistence type="predicted"/>
<keyword evidence="5" id="KW-1185">Reference proteome</keyword>
<dbReference type="GO" id="GO:0071555">
    <property type="term" value="P:cell wall organization"/>
    <property type="evidence" value="ECO:0007669"/>
    <property type="project" value="UniProtKB-KW"/>
</dbReference>
<evidence type="ECO:0000313" key="4">
    <source>
        <dbReference type="EMBL" id="OEF98937.1"/>
    </source>
</evidence>
<dbReference type="AlphaFoldDB" id="A0A1D2YTC0"/>
<feature type="domain" description="SH3b" evidence="3">
    <location>
        <begin position="215"/>
        <end position="279"/>
    </location>
</feature>
<dbReference type="CDD" id="cd02696">
    <property type="entry name" value="MurNAc-LAA"/>
    <property type="match status" value="1"/>
</dbReference>
<organism evidence="4 5">
    <name type="scientific">Vulcanibacillus modesticaldus</name>
    <dbReference type="NCBI Taxonomy" id="337097"/>
    <lineage>
        <taxon>Bacteria</taxon>
        <taxon>Bacillati</taxon>
        <taxon>Bacillota</taxon>
        <taxon>Bacilli</taxon>
        <taxon>Bacillales</taxon>
        <taxon>Bacillaceae</taxon>
        <taxon>Vulcanibacillus</taxon>
    </lineage>
</organism>
<dbReference type="PIRSF" id="PIRSF037846">
    <property type="entry name" value="Autolysin_YrvJ_prd"/>
    <property type="match status" value="1"/>
</dbReference>
<feature type="domain" description="SH3b" evidence="3">
    <location>
        <begin position="60"/>
        <end position="124"/>
    </location>
</feature>
<name>A0A1D2YTC0_9BACI</name>
<dbReference type="PANTHER" id="PTHR30404">
    <property type="entry name" value="N-ACETYLMURAMOYL-L-ALANINE AMIDASE"/>
    <property type="match status" value="1"/>
</dbReference>
<feature type="domain" description="SH3b" evidence="3">
    <location>
        <begin position="284"/>
        <end position="348"/>
    </location>
</feature>
<dbReference type="InterPro" id="IPR002508">
    <property type="entry name" value="MurNAc-LAA_cat"/>
</dbReference>
<dbReference type="PANTHER" id="PTHR30404:SF0">
    <property type="entry name" value="N-ACETYLMURAMOYL-L-ALANINE AMIDASE AMIC"/>
    <property type="match status" value="1"/>
</dbReference>
<gene>
    <name evidence="4" type="ORF">BHF71_03120</name>
</gene>